<dbReference type="FunFam" id="3.30.390.30:FF:000004">
    <property type="entry name" value="Thioredoxin reductase 1, cytoplasmic"/>
    <property type="match status" value="1"/>
</dbReference>
<dbReference type="OrthoDB" id="5956163at2759"/>
<dbReference type="PANTHER" id="PTHR42737">
    <property type="entry name" value="GLUTATHIONE REDUCTASE"/>
    <property type="match status" value="1"/>
</dbReference>
<gene>
    <name evidence="9" type="ORF">CTOB1V02_LOCUS5676</name>
</gene>
<sequence>MYAIGDTLHDRLELQPVAAKAGKYLARRMFSNSTLKMDYSQVPTTVFTPLEYASVGLSEDSAMQKYGEDNIEVYHAFYKPLEFYLPQRDSSRCYIKMICDREVPQRAFGLHITGPNAGEIMQGFAVAFKLGLSKASLEKACGIHPTVAEEITKLNITKRSGRDPVLTGC</sequence>
<keyword evidence="8" id="KW-0676">Redox-active center</keyword>
<dbReference type="Pfam" id="PF02852">
    <property type="entry name" value="Pyr_redox_dim"/>
    <property type="match status" value="1"/>
</dbReference>
<dbReference type="InterPro" id="IPR046952">
    <property type="entry name" value="GSHR/TRXR-like"/>
</dbReference>
<accession>A0A7R8WB75</accession>
<comment type="similarity">
    <text evidence="2">Belongs to the class-I pyridine nucleotide-disulfide oxidoreductase family.</text>
</comment>
<protein>
    <submittedName>
        <fullName evidence="9">Uncharacterized protein</fullName>
    </submittedName>
</protein>
<comment type="cofactor">
    <cofactor evidence="1">
        <name>FAD</name>
        <dbReference type="ChEBI" id="CHEBI:57692"/>
    </cofactor>
</comment>
<dbReference type="GO" id="GO:0045454">
    <property type="term" value="P:cell redox homeostasis"/>
    <property type="evidence" value="ECO:0007669"/>
    <property type="project" value="InterPro"/>
</dbReference>
<keyword evidence="3" id="KW-0285">Flavoprotein</keyword>
<dbReference type="InterPro" id="IPR004099">
    <property type="entry name" value="Pyr_nucl-diS_OxRdtase_dimer"/>
</dbReference>
<dbReference type="GO" id="GO:0004362">
    <property type="term" value="F:glutathione-disulfide reductase (NADPH) activity"/>
    <property type="evidence" value="ECO:0007669"/>
    <property type="project" value="TreeGrafter"/>
</dbReference>
<evidence type="ECO:0000256" key="4">
    <source>
        <dbReference type="ARBA" id="ARBA00022827"/>
    </source>
</evidence>
<evidence type="ECO:0000256" key="7">
    <source>
        <dbReference type="ARBA" id="ARBA00023157"/>
    </source>
</evidence>
<evidence type="ECO:0000256" key="5">
    <source>
        <dbReference type="ARBA" id="ARBA00022857"/>
    </source>
</evidence>
<dbReference type="PRINTS" id="PR00411">
    <property type="entry name" value="PNDRDTASEI"/>
</dbReference>
<evidence type="ECO:0000256" key="2">
    <source>
        <dbReference type="ARBA" id="ARBA00007532"/>
    </source>
</evidence>
<reference evidence="9" key="1">
    <citation type="submission" date="2020-11" db="EMBL/GenBank/DDBJ databases">
        <authorList>
            <person name="Tran Van P."/>
        </authorList>
    </citation>
    <scope>NUCLEOTIDE SEQUENCE</scope>
</reference>
<evidence type="ECO:0000256" key="6">
    <source>
        <dbReference type="ARBA" id="ARBA00023002"/>
    </source>
</evidence>
<evidence type="ECO:0000256" key="1">
    <source>
        <dbReference type="ARBA" id="ARBA00001974"/>
    </source>
</evidence>
<dbReference type="SUPFAM" id="SSF55424">
    <property type="entry name" value="FAD/NAD-linked reductases, dimerisation (C-terminal) domain"/>
    <property type="match status" value="1"/>
</dbReference>
<organism evidence="9">
    <name type="scientific">Cyprideis torosa</name>
    <dbReference type="NCBI Taxonomy" id="163714"/>
    <lineage>
        <taxon>Eukaryota</taxon>
        <taxon>Metazoa</taxon>
        <taxon>Ecdysozoa</taxon>
        <taxon>Arthropoda</taxon>
        <taxon>Crustacea</taxon>
        <taxon>Oligostraca</taxon>
        <taxon>Ostracoda</taxon>
        <taxon>Podocopa</taxon>
        <taxon>Podocopida</taxon>
        <taxon>Cytherocopina</taxon>
        <taxon>Cytheroidea</taxon>
        <taxon>Cytherideidae</taxon>
        <taxon>Cyprideis</taxon>
    </lineage>
</organism>
<keyword evidence="7" id="KW-1015">Disulfide bond</keyword>
<dbReference type="EMBL" id="OB661252">
    <property type="protein sequence ID" value="CAD7227779.1"/>
    <property type="molecule type" value="Genomic_DNA"/>
</dbReference>
<dbReference type="GO" id="GO:0005829">
    <property type="term" value="C:cytosol"/>
    <property type="evidence" value="ECO:0007669"/>
    <property type="project" value="TreeGrafter"/>
</dbReference>
<dbReference type="Gene3D" id="3.50.50.60">
    <property type="entry name" value="FAD/NAD(P)-binding domain"/>
    <property type="match status" value="1"/>
</dbReference>
<name>A0A7R8WB75_9CRUS</name>
<dbReference type="GO" id="GO:0005739">
    <property type="term" value="C:mitochondrion"/>
    <property type="evidence" value="ECO:0007669"/>
    <property type="project" value="TreeGrafter"/>
</dbReference>
<dbReference type="InterPro" id="IPR036188">
    <property type="entry name" value="FAD/NAD-bd_sf"/>
</dbReference>
<dbReference type="PANTHER" id="PTHR42737:SF7">
    <property type="entry name" value="THIOREDOXIN-DISULFIDE REDUCTASE"/>
    <property type="match status" value="1"/>
</dbReference>
<dbReference type="InterPro" id="IPR016156">
    <property type="entry name" value="FAD/NAD-linked_Rdtase_dimer_sf"/>
</dbReference>
<dbReference type="GO" id="GO:0050660">
    <property type="term" value="F:flavin adenine dinucleotide binding"/>
    <property type="evidence" value="ECO:0007669"/>
    <property type="project" value="InterPro"/>
</dbReference>
<dbReference type="Gene3D" id="3.30.390.30">
    <property type="match status" value="1"/>
</dbReference>
<proteinExistence type="inferred from homology"/>
<keyword evidence="6" id="KW-0560">Oxidoreductase</keyword>
<dbReference type="AlphaFoldDB" id="A0A7R8WB75"/>
<dbReference type="GO" id="GO:0034599">
    <property type="term" value="P:cellular response to oxidative stress"/>
    <property type="evidence" value="ECO:0007669"/>
    <property type="project" value="TreeGrafter"/>
</dbReference>
<evidence type="ECO:0000313" key="9">
    <source>
        <dbReference type="EMBL" id="CAD7227779.1"/>
    </source>
</evidence>
<keyword evidence="5" id="KW-0521">NADP</keyword>
<dbReference type="GO" id="GO:0006749">
    <property type="term" value="P:glutathione metabolic process"/>
    <property type="evidence" value="ECO:0007669"/>
    <property type="project" value="TreeGrafter"/>
</dbReference>
<keyword evidence="4" id="KW-0274">FAD</keyword>
<evidence type="ECO:0000256" key="3">
    <source>
        <dbReference type="ARBA" id="ARBA00022630"/>
    </source>
</evidence>
<evidence type="ECO:0000256" key="8">
    <source>
        <dbReference type="ARBA" id="ARBA00023284"/>
    </source>
</evidence>